<dbReference type="Gene3D" id="3.20.20.70">
    <property type="entry name" value="Aldolase class I"/>
    <property type="match status" value="1"/>
</dbReference>
<comment type="pathway">
    <text evidence="1">Cofactor biosynthesis; thiamine diphosphate biosynthesis.</text>
</comment>
<dbReference type="PANTHER" id="PTHR20857:SF15">
    <property type="entry name" value="THIAMINE-PHOSPHATE SYNTHASE"/>
    <property type="match status" value="1"/>
</dbReference>
<dbReference type="InterPro" id="IPR013785">
    <property type="entry name" value="Aldolase_TIM"/>
</dbReference>
<accession>A0A2N9YFG6</accession>
<dbReference type="CDD" id="cd00564">
    <property type="entry name" value="TMP_TenI"/>
    <property type="match status" value="1"/>
</dbReference>
<dbReference type="GO" id="GO:0009228">
    <property type="term" value="P:thiamine biosynthetic process"/>
    <property type="evidence" value="ECO:0007669"/>
    <property type="project" value="UniProtKB-KW"/>
</dbReference>
<proteinExistence type="predicted"/>
<dbReference type="Proteomes" id="UP000234271">
    <property type="component" value="Chromosome"/>
</dbReference>
<dbReference type="InterPro" id="IPR022998">
    <property type="entry name" value="ThiamineP_synth_TenI"/>
</dbReference>
<gene>
    <name evidence="4" type="ORF">BLE401_11580</name>
</gene>
<keyword evidence="5" id="KW-1185">Reference proteome</keyword>
<reference evidence="5" key="1">
    <citation type="submission" date="2016-12" db="EMBL/GenBank/DDBJ databases">
        <title>Complete Genome Sequence of Beggiatoa leptomitiformis D-401.</title>
        <authorList>
            <person name="Fomenkov A."/>
            <person name="Vincze T."/>
            <person name="Grabovich M."/>
            <person name="Anton B.P."/>
            <person name="Dubinina G."/>
            <person name="Orlova M."/>
            <person name="Belousova E."/>
            <person name="Roberts R.J."/>
        </authorList>
    </citation>
    <scope>NUCLEOTIDE SEQUENCE [LARGE SCALE GENOMIC DNA]</scope>
    <source>
        <strain evidence="5">D-401</strain>
    </source>
</reference>
<dbReference type="Pfam" id="PF02581">
    <property type="entry name" value="TMP-TENI"/>
    <property type="match status" value="1"/>
</dbReference>
<dbReference type="PANTHER" id="PTHR20857">
    <property type="entry name" value="THIAMINE-PHOSPHATE PYROPHOSPHORYLASE"/>
    <property type="match status" value="1"/>
</dbReference>
<keyword evidence="2" id="KW-0784">Thiamine biosynthesis</keyword>
<evidence type="ECO:0000256" key="2">
    <source>
        <dbReference type="ARBA" id="ARBA00022977"/>
    </source>
</evidence>
<dbReference type="GO" id="GO:0005737">
    <property type="term" value="C:cytoplasm"/>
    <property type="evidence" value="ECO:0007669"/>
    <property type="project" value="TreeGrafter"/>
</dbReference>
<dbReference type="SUPFAM" id="SSF51391">
    <property type="entry name" value="Thiamin phosphate synthase"/>
    <property type="match status" value="1"/>
</dbReference>
<evidence type="ECO:0000256" key="1">
    <source>
        <dbReference type="ARBA" id="ARBA00004948"/>
    </source>
</evidence>
<dbReference type="EMBL" id="CP018889">
    <property type="protein sequence ID" value="AUI69271.2"/>
    <property type="molecule type" value="Genomic_DNA"/>
</dbReference>
<evidence type="ECO:0000259" key="3">
    <source>
        <dbReference type="Pfam" id="PF02581"/>
    </source>
</evidence>
<protein>
    <submittedName>
        <fullName evidence="4">Thiamine phosphate synthase</fullName>
    </submittedName>
</protein>
<evidence type="ECO:0000313" key="4">
    <source>
        <dbReference type="EMBL" id="AUI69271.2"/>
    </source>
</evidence>
<dbReference type="GO" id="GO:0004789">
    <property type="term" value="F:thiamine-phosphate diphosphorylase activity"/>
    <property type="evidence" value="ECO:0007669"/>
    <property type="project" value="TreeGrafter"/>
</dbReference>
<organism evidence="4 5">
    <name type="scientific">Beggiatoa leptomitoformis</name>
    <dbReference type="NCBI Taxonomy" id="288004"/>
    <lineage>
        <taxon>Bacteria</taxon>
        <taxon>Pseudomonadati</taxon>
        <taxon>Pseudomonadota</taxon>
        <taxon>Gammaproteobacteria</taxon>
        <taxon>Thiotrichales</taxon>
        <taxon>Thiotrichaceae</taxon>
        <taxon>Beggiatoa</taxon>
    </lineage>
</organism>
<feature type="domain" description="Thiamine phosphate synthase/TenI" evidence="3">
    <location>
        <begin position="13"/>
        <end position="188"/>
    </location>
</feature>
<sequence length="192" mass="21142">MYHNIVKTFPPYYLITPEPTDPTRFFQSLSHVLASGIRLIQFRAKSLSDEIYQDYARQVLDLCQEAGVICLLNCAPTVARQLGSQGIHLNSSRLHEQQKPLQGFTQVSAACHTIADLQQAARIQTDFVVLGPVLVTASHPDTLPMGWATFTQLIQQTHCPVYALGGLQKTDLTTAQQAGAVGIAAIRSLWQL</sequence>
<evidence type="ECO:0000313" key="5">
    <source>
        <dbReference type="Proteomes" id="UP000234271"/>
    </source>
</evidence>
<name>A0A2N9YFG6_9GAMM</name>
<dbReference type="InterPro" id="IPR036206">
    <property type="entry name" value="ThiamineP_synth_sf"/>
</dbReference>
<dbReference type="AlphaFoldDB" id="A0A2N9YFG6"/>
<dbReference type="STRING" id="288004.AL038_12685"/>